<dbReference type="Pfam" id="PF06626">
    <property type="entry name" value="DUF1152"/>
    <property type="match status" value="1"/>
</dbReference>
<accession>A0AA88GTS0</accession>
<protein>
    <submittedName>
        <fullName evidence="1">Uncharacterized protein</fullName>
    </submittedName>
</protein>
<reference evidence="1 2" key="1">
    <citation type="journal article" date="2018" name="BMC Genomics">
        <title>The genome of Naegleria lovaniensis, the basis for a comparative approach to unravel pathogenicity factors of the human pathogenic amoeba N. fowleri.</title>
        <authorList>
            <person name="Liechti N."/>
            <person name="Schurch N."/>
            <person name="Bruggmann R."/>
            <person name="Wittwer M."/>
        </authorList>
    </citation>
    <scope>NUCLEOTIDE SEQUENCE [LARGE SCALE GENOMIC DNA]</scope>
    <source>
        <strain evidence="1 2">ATCC 30569</strain>
    </source>
</reference>
<gene>
    <name evidence="1" type="ORF">C9374_003454</name>
</gene>
<evidence type="ECO:0000313" key="1">
    <source>
        <dbReference type="EMBL" id="KAG2385639.1"/>
    </source>
</evidence>
<name>A0AA88GTS0_NAELO</name>
<sequence length="362" mass="40450">MSASSLTTTVRNILVSGLGGGLDIHNAMLMYLLLNEGKKHLEETNNNEFSYRIENIYLGSIRPCKSTDIENPVQILSSSVTLINSESKIKIKGRYFEPTLSKELNENIFLMTGSTDKSHQIDLNGIENLKEGLKDLVQRYHLTDLIFVDGGGDSLILKSKDSIDKIHGNVFMGGDAVVLAALNKLSHEMPHLNLIQGIISVGLDVNRKAFKQNIKSIANRGGYFGRINFATGKDKDTRNHNNEFMNAVTRYLFGNDTIRTMALEKFFTLSEQYLVLQEDQCSQSSIVVGTSPTRFMSHTAVVTYHALKGNFGLRRTFVPWEPKLQQGKGVVVEADHQWMYFVNPAVAEQVKISENGTSKLEE</sequence>
<keyword evidence="2" id="KW-1185">Reference proteome</keyword>
<dbReference type="GeneID" id="68095909"/>
<dbReference type="AlphaFoldDB" id="A0AA88GTS0"/>
<dbReference type="EMBL" id="PYSW02000018">
    <property type="protein sequence ID" value="KAG2385639.1"/>
    <property type="molecule type" value="Genomic_DNA"/>
</dbReference>
<evidence type="ECO:0000313" key="2">
    <source>
        <dbReference type="Proteomes" id="UP000816034"/>
    </source>
</evidence>
<organism evidence="1 2">
    <name type="scientific">Naegleria lovaniensis</name>
    <name type="common">Amoeba</name>
    <dbReference type="NCBI Taxonomy" id="51637"/>
    <lineage>
        <taxon>Eukaryota</taxon>
        <taxon>Discoba</taxon>
        <taxon>Heterolobosea</taxon>
        <taxon>Tetramitia</taxon>
        <taxon>Eutetramitia</taxon>
        <taxon>Vahlkampfiidae</taxon>
        <taxon>Naegleria</taxon>
    </lineage>
</organism>
<dbReference type="InterPro" id="IPR010581">
    <property type="entry name" value="DUF1152"/>
</dbReference>
<dbReference type="RefSeq" id="XP_044549632.1">
    <property type="nucleotide sequence ID" value="XM_044692984.1"/>
</dbReference>
<comment type="caution">
    <text evidence="1">The sequence shown here is derived from an EMBL/GenBank/DDBJ whole genome shotgun (WGS) entry which is preliminary data.</text>
</comment>
<proteinExistence type="predicted"/>
<dbReference type="Proteomes" id="UP000816034">
    <property type="component" value="Unassembled WGS sequence"/>
</dbReference>